<keyword evidence="4" id="KW-0488">Methylation</keyword>
<dbReference type="EMBL" id="CP042425">
    <property type="protein sequence ID" value="QEL18799.1"/>
    <property type="molecule type" value="Genomic_DNA"/>
</dbReference>
<dbReference type="GO" id="GO:0015627">
    <property type="term" value="C:type II protein secretion system complex"/>
    <property type="evidence" value="ECO:0007669"/>
    <property type="project" value="InterPro"/>
</dbReference>
<evidence type="ECO:0000256" key="1">
    <source>
        <dbReference type="ARBA" id="ARBA00004377"/>
    </source>
</evidence>
<dbReference type="PANTHER" id="PTHR38779">
    <property type="entry name" value="TYPE II SECRETION SYSTEM PROTEIN I-RELATED"/>
    <property type="match status" value="1"/>
</dbReference>
<sequence length="157" mass="16491">MIVRPSAHRPGLTLLETMVALAIFTIGLTALSQLITIGSRNALEASLHADAMRLAQSKLAEVEAGAVAPDSSTSGTYDTETGWQWQMDSSQTSVPYVYLITVTVSRSPGSYPHSVTMTQMVYDSRQMGKSGEIANPTTTTTTGTATTTGTTTGGTTP</sequence>
<gene>
    <name evidence="11" type="ORF">PX52LOC_05839</name>
</gene>
<evidence type="ECO:0000256" key="2">
    <source>
        <dbReference type="ARBA" id="ARBA00008358"/>
    </source>
</evidence>
<dbReference type="InterPro" id="IPR010052">
    <property type="entry name" value="T2SS_protein-GspI"/>
</dbReference>
<protein>
    <recommendedName>
        <fullName evidence="13">Prepilin-type cleavage/methylation domain-containing protein</fullName>
    </recommendedName>
</protein>
<dbReference type="InterPro" id="IPR045584">
    <property type="entry name" value="Pilin-like"/>
</dbReference>
<evidence type="ECO:0000313" key="12">
    <source>
        <dbReference type="Proteomes" id="UP000324974"/>
    </source>
</evidence>
<organism evidence="11 12">
    <name type="scientific">Limnoglobus roseus</name>
    <dbReference type="NCBI Taxonomy" id="2598579"/>
    <lineage>
        <taxon>Bacteria</taxon>
        <taxon>Pseudomonadati</taxon>
        <taxon>Planctomycetota</taxon>
        <taxon>Planctomycetia</taxon>
        <taxon>Gemmatales</taxon>
        <taxon>Gemmataceae</taxon>
        <taxon>Limnoglobus</taxon>
    </lineage>
</organism>
<evidence type="ECO:0000256" key="7">
    <source>
        <dbReference type="ARBA" id="ARBA00022989"/>
    </source>
</evidence>
<evidence type="ECO:0000256" key="6">
    <source>
        <dbReference type="ARBA" id="ARBA00022692"/>
    </source>
</evidence>
<comment type="similarity">
    <text evidence="2">Belongs to the GSP I family.</text>
</comment>
<evidence type="ECO:0000313" key="11">
    <source>
        <dbReference type="EMBL" id="QEL18799.1"/>
    </source>
</evidence>
<evidence type="ECO:0000256" key="9">
    <source>
        <dbReference type="SAM" id="MobiDB-lite"/>
    </source>
</evidence>
<dbReference type="SUPFAM" id="SSF54523">
    <property type="entry name" value="Pili subunits"/>
    <property type="match status" value="1"/>
</dbReference>
<dbReference type="PANTHER" id="PTHR38779:SF2">
    <property type="entry name" value="TYPE II SECRETION SYSTEM PROTEIN I-RELATED"/>
    <property type="match status" value="1"/>
</dbReference>
<dbReference type="AlphaFoldDB" id="A0A5C1AHA2"/>
<dbReference type="GO" id="GO:0015628">
    <property type="term" value="P:protein secretion by the type II secretion system"/>
    <property type="evidence" value="ECO:0007669"/>
    <property type="project" value="InterPro"/>
</dbReference>
<dbReference type="NCBIfam" id="TIGR02532">
    <property type="entry name" value="IV_pilin_GFxxxE"/>
    <property type="match status" value="1"/>
</dbReference>
<keyword evidence="5" id="KW-0997">Cell inner membrane</keyword>
<keyword evidence="8 10" id="KW-0472">Membrane</keyword>
<evidence type="ECO:0000256" key="5">
    <source>
        <dbReference type="ARBA" id="ARBA00022519"/>
    </source>
</evidence>
<dbReference type="KEGG" id="lrs:PX52LOC_05839"/>
<evidence type="ECO:0000256" key="4">
    <source>
        <dbReference type="ARBA" id="ARBA00022481"/>
    </source>
</evidence>
<feature type="compositionally biased region" description="Low complexity" evidence="9">
    <location>
        <begin position="137"/>
        <end position="157"/>
    </location>
</feature>
<keyword evidence="12" id="KW-1185">Reference proteome</keyword>
<evidence type="ECO:0000256" key="3">
    <source>
        <dbReference type="ARBA" id="ARBA00022475"/>
    </source>
</evidence>
<keyword evidence="3" id="KW-1003">Cell membrane</keyword>
<evidence type="ECO:0008006" key="13">
    <source>
        <dbReference type="Google" id="ProtNLM"/>
    </source>
</evidence>
<dbReference type="Gene3D" id="3.30.1300.30">
    <property type="entry name" value="GSPII I/J protein-like"/>
    <property type="match status" value="1"/>
</dbReference>
<proteinExistence type="inferred from homology"/>
<keyword evidence="6 10" id="KW-0812">Transmembrane</keyword>
<dbReference type="GO" id="GO:0005886">
    <property type="term" value="C:plasma membrane"/>
    <property type="evidence" value="ECO:0007669"/>
    <property type="project" value="UniProtKB-SubCell"/>
</dbReference>
<evidence type="ECO:0000256" key="8">
    <source>
        <dbReference type="ARBA" id="ARBA00023136"/>
    </source>
</evidence>
<feature type="transmembrane region" description="Helical" evidence="10">
    <location>
        <begin position="12"/>
        <end position="31"/>
    </location>
</feature>
<name>A0A5C1AHA2_9BACT</name>
<comment type="subcellular location">
    <subcellularLocation>
        <location evidence="1">Cell inner membrane</location>
        <topology evidence="1">Single-pass membrane protein</topology>
    </subcellularLocation>
</comment>
<dbReference type="Proteomes" id="UP000324974">
    <property type="component" value="Chromosome"/>
</dbReference>
<feature type="region of interest" description="Disordered" evidence="9">
    <location>
        <begin position="129"/>
        <end position="157"/>
    </location>
</feature>
<dbReference type="InterPro" id="IPR012902">
    <property type="entry name" value="N_methyl_site"/>
</dbReference>
<evidence type="ECO:0000256" key="10">
    <source>
        <dbReference type="SAM" id="Phobius"/>
    </source>
</evidence>
<dbReference type="Pfam" id="PF07963">
    <property type="entry name" value="N_methyl"/>
    <property type="match status" value="1"/>
</dbReference>
<dbReference type="RefSeq" id="WP_168219253.1">
    <property type="nucleotide sequence ID" value="NZ_CP042425.1"/>
</dbReference>
<accession>A0A5C1AHA2</accession>
<reference evidence="12" key="1">
    <citation type="submission" date="2019-08" db="EMBL/GenBank/DDBJ databases">
        <title>Limnoglobus roseus gen. nov., sp. nov., a novel freshwater planctomycete with a giant genome from the family Gemmataceae.</title>
        <authorList>
            <person name="Kulichevskaya I.S."/>
            <person name="Naumoff D.G."/>
            <person name="Miroshnikov K."/>
            <person name="Ivanova A."/>
            <person name="Philippov D.A."/>
            <person name="Hakobyan A."/>
            <person name="Rijpstra I.C."/>
            <person name="Sinninghe Damste J.S."/>
            <person name="Liesack W."/>
            <person name="Dedysh S.N."/>
        </authorList>
    </citation>
    <scope>NUCLEOTIDE SEQUENCE [LARGE SCALE GENOMIC DNA]</scope>
    <source>
        <strain evidence="12">PX52</strain>
    </source>
</reference>
<keyword evidence="7 10" id="KW-1133">Transmembrane helix</keyword>